<evidence type="ECO:0000313" key="5">
    <source>
        <dbReference type="Proteomes" id="UP001166291"/>
    </source>
</evidence>
<comment type="caution">
    <text evidence="4">The sequence shown here is derived from an EMBL/GenBank/DDBJ whole genome shotgun (WGS) entry which is preliminary data.</text>
</comment>
<keyword evidence="3" id="KW-0698">rRNA processing</keyword>
<name>A0ABS6VQN4_9GAMM</name>
<dbReference type="PANTHER" id="PTHR43542">
    <property type="entry name" value="METHYLTRANSFERASE"/>
    <property type="match status" value="1"/>
</dbReference>
<keyword evidence="1 3" id="KW-0489">Methyltransferase</keyword>
<evidence type="ECO:0000313" key="4">
    <source>
        <dbReference type="EMBL" id="MBW2940633.1"/>
    </source>
</evidence>
<dbReference type="Proteomes" id="UP001166291">
    <property type="component" value="Unassembled WGS sequence"/>
</dbReference>
<evidence type="ECO:0000256" key="1">
    <source>
        <dbReference type="ARBA" id="ARBA00022603"/>
    </source>
</evidence>
<evidence type="ECO:0000256" key="3">
    <source>
        <dbReference type="PIRNR" id="PIRNR004553"/>
    </source>
</evidence>
<dbReference type="PANTHER" id="PTHR43542:SF1">
    <property type="entry name" value="METHYLTRANSFERASE"/>
    <property type="match status" value="1"/>
</dbReference>
<comment type="function">
    <text evidence="3">Specifically methylates the guanine in position 966 of 16S rRNA in the assembled 30S particle.</text>
</comment>
<reference evidence="4" key="1">
    <citation type="submission" date="2021-07" db="EMBL/GenBank/DDBJ databases">
        <title>Zhongshania sp. CAU 1632 isolated from seawater.</title>
        <authorList>
            <person name="Kim W."/>
        </authorList>
    </citation>
    <scope>NUCLEOTIDE SEQUENCE</scope>
    <source>
        <strain evidence="4">CAU 1632</strain>
    </source>
</reference>
<evidence type="ECO:0000256" key="2">
    <source>
        <dbReference type="ARBA" id="ARBA00022679"/>
    </source>
</evidence>
<dbReference type="EC" id="2.1.1.171" evidence="3"/>
<dbReference type="CDD" id="cd02440">
    <property type="entry name" value="AdoMet_MTases"/>
    <property type="match status" value="1"/>
</dbReference>
<organism evidence="4 5">
    <name type="scientific">Zhongshania aquimaris</name>
    <dbReference type="NCBI Taxonomy" id="2857107"/>
    <lineage>
        <taxon>Bacteria</taxon>
        <taxon>Pseudomonadati</taxon>
        <taxon>Pseudomonadota</taxon>
        <taxon>Gammaproteobacteria</taxon>
        <taxon>Cellvibrionales</taxon>
        <taxon>Spongiibacteraceae</taxon>
        <taxon>Zhongshania</taxon>
    </lineage>
</organism>
<dbReference type="InterPro" id="IPR004398">
    <property type="entry name" value="RNA_MeTrfase_RsmD"/>
</dbReference>
<comment type="similarity">
    <text evidence="3">Belongs to the methyltransferase superfamily. RsmD family.</text>
</comment>
<keyword evidence="5" id="KW-1185">Reference proteome</keyword>
<dbReference type="Pfam" id="PF03602">
    <property type="entry name" value="Cons_hypoth95"/>
    <property type="match status" value="1"/>
</dbReference>
<dbReference type="EMBL" id="JAHWDQ010000001">
    <property type="protein sequence ID" value="MBW2940633.1"/>
    <property type="molecule type" value="Genomic_DNA"/>
</dbReference>
<keyword evidence="3" id="KW-0949">S-adenosyl-L-methionine</keyword>
<dbReference type="RefSeq" id="WP_219042815.1">
    <property type="nucleotide sequence ID" value="NZ_JAHWDQ010000001.1"/>
</dbReference>
<comment type="catalytic activity">
    <reaction evidence="3">
        <text>guanosine(966) in 16S rRNA + S-adenosyl-L-methionine = N(2)-methylguanosine(966) in 16S rRNA + S-adenosyl-L-homocysteine + H(+)</text>
        <dbReference type="Rhea" id="RHEA:23548"/>
        <dbReference type="Rhea" id="RHEA-COMP:10211"/>
        <dbReference type="Rhea" id="RHEA-COMP:10212"/>
        <dbReference type="ChEBI" id="CHEBI:15378"/>
        <dbReference type="ChEBI" id="CHEBI:57856"/>
        <dbReference type="ChEBI" id="CHEBI:59789"/>
        <dbReference type="ChEBI" id="CHEBI:74269"/>
        <dbReference type="ChEBI" id="CHEBI:74481"/>
        <dbReference type="EC" id="2.1.1.171"/>
    </reaction>
</comment>
<protein>
    <recommendedName>
        <fullName evidence="3">Ribosomal RNA small subunit methyltransferase D</fullName>
        <ecNumber evidence="3">2.1.1.171</ecNumber>
    </recommendedName>
</protein>
<dbReference type="PIRSF" id="PIRSF004553">
    <property type="entry name" value="CHP00095"/>
    <property type="match status" value="1"/>
</dbReference>
<proteinExistence type="inferred from homology"/>
<sequence>MRKPQGHHSKQAQGMLRIIGGQWRSRKLHFQAAEGLRPTSDRIRETLFNWLGPHLHGANCLDLFAGSGALGLEALSRYAAHCDFVETDTITCRQIHEHLGTLKCTTASVHCQTAEAYLANTALNHRVIFLDPPFHKDLLAPTIAALGRKTLPNDTLIYIETATDESLPALPSNWRIDKDKQAGNVSYRLISVHD</sequence>
<dbReference type="NCBIfam" id="TIGR00095">
    <property type="entry name" value="16S rRNA (guanine(966)-N(2))-methyltransferase RsmD"/>
    <property type="match status" value="1"/>
</dbReference>
<dbReference type="GO" id="GO:0052913">
    <property type="term" value="F:16S rRNA (guanine(966)-N(2))-methyltransferase activity"/>
    <property type="evidence" value="ECO:0007669"/>
    <property type="project" value="UniProtKB-EC"/>
</dbReference>
<keyword evidence="2 3" id="KW-0808">Transferase</keyword>
<accession>A0ABS6VQN4</accession>
<gene>
    <name evidence="4" type="primary">rsmD</name>
    <name evidence="4" type="ORF">KXJ70_07600</name>
</gene>